<evidence type="ECO:0008006" key="4">
    <source>
        <dbReference type="Google" id="ProtNLM"/>
    </source>
</evidence>
<dbReference type="RefSeq" id="WP_249321276.1">
    <property type="nucleotide sequence ID" value="NZ_CP060632.1"/>
</dbReference>
<sequence>MKKILVIVLVCVLCIMLCSCGNDRTKYYEERISSYEAIAEYALQNYASSDGSRVSIKLSDITENSLSKDIIVAEEKFKYIWIENNSVIFWNDEMKTLGLVYSDNAKSAIKDIEEWYSDLEKEKVNNNCYLIGQLNGI</sequence>
<dbReference type="EMBL" id="CP060632">
    <property type="protein sequence ID" value="QNL99580.1"/>
    <property type="molecule type" value="Genomic_DNA"/>
</dbReference>
<organism evidence="2 3">
    <name type="scientific">Wujia chipingensis</name>
    <dbReference type="NCBI Taxonomy" id="2763670"/>
    <lineage>
        <taxon>Bacteria</taxon>
        <taxon>Bacillati</taxon>
        <taxon>Bacillota</taxon>
        <taxon>Clostridia</taxon>
        <taxon>Lachnospirales</taxon>
        <taxon>Lachnospiraceae</taxon>
        <taxon>Wujia</taxon>
    </lineage>
</organism>
<evidence type="ECO:0000313" key="2">
    <source>
        <dbReference type="EMBL" id="QNL99580.1"/>
    </source>
</evidence>
<dbReference type="PROSITE" id="PS51257">
    <property type="entry name" value="PROKAR_LIPOPROTEIN"/>
    <property type="match status" value="1"/>
</dbReference>
<keyword evidence="3" id="KW-1185">Reference proteome</keyword>
<protein>
    <recommendedName>
        <fullName evidence="4">Lipoprotein</fullName>
    </recommendedName>
</protein>
<feature type="signal peptide" evidence="1">
    <location>
        <begin position="1"/>
        <end position="21"/>
    </location>
</feature>
<reference evidence="2 3" key="1">
    <citation type="submission" date="2020-08" db="EMBL/GenBank/DDBJ databases">
        <authorList>
            <person name="Liu C."/>
            <person name="Sun Q."/>
        </authorList>
    </citation>
    <scope>NUCLEOTIDE SEQUENCE [LARGE SCALE GENOMIC DNA]</scope>
    <source>
        <strain evidence="2 3">NSJ-4</strain>
    </source>
</reference>
<proteinExistence type="predicted"/>
<name>A0A7G9FLZ9_9FIRM</name>
<evidence type="ECO:0000313" key="3">
    <source>
        <dbReference type="Proteomes" id="UP000515819"/>
    </source>
</evidence>
<dbReference type="AlphaFoldDB" id="A0A7G9FLZ9"/>
<dbReference type="KEGG" id="wcp:H9Q76_12850"/>
<keyword evidence="1" id="KW-0732">Signal</keyword>
<gene>
    <name evidence="2" type="ORF">H9Q76_12850</name>
</gene>
<accession>A0A7G9FLZ9</accession>
<feature type="chain" id="PRO_5039502625" description="Lipoprotein" evidence="1">
    <location>
        <begin position="22"/>
        <end position="137"/>
    </location>
</feature>
<evidence type="ECO:0000256" key="1">
    <source>
        <dbReference type="SAM" id="SignalP"/>
    </source>
</evidence>
<dbReference type="Proteomes" id="UP000515819">
    <property type="component" value="Chromosome"/>
</dbReference>